<dbReference type="AlphaFoldDB" id="A0A9N8I0P7"/>
<sequence>MTNVSQSEKIALVAISSAITAALVYRWSSTPGRNVPDEDDFVAHQGEPGAQQQKQGDGDDRHFHVPYIH</sequence>
<dbReference type="EMBL" id="CAICTM010004655">
    <property type="protein sequence ID" value="CAB9532000.1"/>
    <property type="molecule type" value="Genomic_DNA"/>
</dbReference>
<organism evidence="2 3">
    <name type="scientific">Seminavis robusta</name>
    <dbReference type="NCBI Taxonomy" id="568900"/>
    <lineage>
        <taxon>Eukaryota</taxon>
        <taxon>Sar</taxon>
        <taxon>Stramenopiles</taxon>
        <taxon>Ochrophyta</taxon>
        <taxon>Bacillariophyta</taxon>
        <taxon>Bacillariophyceae</taxon>
        <taxon>Bacillariophycidae</taxon>
        <taxon>Naviculales</taxon>
        <taxon>Naviculaceae</taxon>
        <taxon>Seminavis</taxon>
    </lineage>
</organism>
<feature type="region of interest" description="Disordered" evidence="1">
    <location>
        <begin position="34"/>
        <end position="60"/>
    </location>
</feature>
<name>A0A9N8I0P7_9STRA</name>
<proteinExistence type="predicted"/>
<comment type="caution">
    <text evidence="2">The sequence shown here is derived from an EMBL/GenBank/DDBJ whole genome shotgun (WGS) entry which is preliminary data.</text>
</comment>
<evidence type="ECO:0000313" key="2">
    <source>
        <dbReference type="EMBL" id="CAB9532000.1"/>
    </source>
</evidence>
<accession>A0A9N8I0P7</accession>
<protein>
    <submittedName>
        <fullName evidence="2">Uncharacterized protein</fullName>
    </submittedName>
</protein>
<dbReference type="OrthoDB" id="41362at2759"/>
<dbReference type="Proteomes" id="UP001153069">
    <property type="component" value="Unassembled WGS sequence"/>
</dbReference>
<feature type="non-terminal residue" evidence="2">
    <location>
        <position position="69"/>
    </location>
</feature>
<reference evidence="2" key="1">
    <citation type="submission" date="2020-06" db="EMBL/GenBank/DDBJ databases">
        <authorList>
            <consortium name="Plant Systems Biology data submission"/>
        </authorList>
    </citation>
    <scope>NUCLEOTIDE SEQUENCE</scope>
    <source>
        <strain evidence="2">D6</strain>
    </source>
</reference>
<evidence type="ECO:0000256" key="1">
    <source>
        <dbReference type="SAM" id="MobiDB-lite"/>
    </source>
</evidence>
<gene>
    <name evidence="2" type="ORF">SEMRO_4657_G354410.1</name>
</gene>
<keyword evidence="3" id="KW-1185">Reference proteome</keyword>
<evidence type="ECO:0000313" key="3">
    <source>
        <dbReference type="Proteomes" id="UP001153069"/>
    </source>
</evidence>